<dbReference type="Gene3D" id="3.30.2140.10">
    <property type="entry name" value="Arylamine N-acetyltransferase"/>
    <property type="match status" value="1"/>
</dbReference>
<dbReference type="SUPFAM" id="SSF54001">
    <property type="entry name" value="Cysteine proteinases"/>
    <property type="match status" value="1"/>
</dbReference>
<feature type="region of interest" description="Disordered" evidence="2">
    <location>
        <begin position="125"/>
        <end position="144"/>
    </location>
</feature>
<comment type="similarity">
    <text evidence="1">Belongs to the arylamine N-acetyltransferase family.</text>
</comment>
<feature type="region of interest" description="Disordered" evidence="2">
    <location>
        <begin position="183"/>
        <end position="209"/>
    </location>
</feature>
<evidence type="ECO:0000313" key="3">
    <source>
        <dbReference type="EMBL" id="MDA2803629.1"/>
    </source>
</evidence>
<evidence type="ECO:0000256" key="1">
    <source>
        <dbReference type="ARBA" id="ARBA00006547"/>
    </source>
</evidence>
<dbReference type="Pfam" id="PF00797">
    <property type="entry name" value="Acetyltransf_2"/>
    <property type="match status" value="1"/>
</dbReference>
<dbReference type="Proteomes" id="UP001165685">
    <property type="component" value="Unassembled WGS sequence"/>
</dbReference>
<comment type="caution">
    <text evidence="3">The sequence shown here is derived from an EMBL/GenBank/DDBJ whole genome shotgun (WGS) entry which is preliminary data.</text>
</comment>
<dbReference type="EMBL" id="JAQFWP010000004">
    <property type="protein sequence ID" value="MDA2803629.1"/>
    <property type="molecule type" value="Genomic_DNA"/>
</dbReference>
<proteinExistence type="inferred from homology"/>
<reference evidence="3" key="1">
    <citation type="submission" date="2023-01" db="EMBL/GenBank/DDBJ databases">
        <title>Draft genome sequence of Nocardiopsis sp. LSu2-4 isolated from halophytes.</title>
        <authorList>
            <person name="Duangmal K."/>
            <person name="Chantavorakit T."/>
        </authorList>
    </citation>
    <scope>NUCLEOTIDE SEQUENCE</scope>
    <source>
        <strain evidence="3">LSu2-4</strain>
    </source>
</reference>
<dbReference type="Gene3D" id="2.40.128.150">
    <property type="entry name" value="Cysteine proteinases"/>
    <property type="match status" value="1"/>
</dbReference>
<name>A0ABT4TH86_9ACTN</name>
<dbReference type="InterPro" id="IPR001447">
    <property type="entry name" value="Arylamine_N-AcTrfase"/>
</dbReference>
<evidence type="ECO:0000313" key="4">
    <source>
        <dbReference type="Proteomes" id="UP001165685"/>
    </source>
</evidence>
<sequence>MTAPGDDGETRTRVLTTRTGGRWTDLYSFTDALCFRSDYAIFNHYLCTHPRSPFRARLMAQRLGDGVGHRLTNTTLSAERPDGTTDSRELGRDEVPEALWDVFGLRLDPGAAVRLAEGEQAWPPAARRVPHGRSGRGSAGSDAAAPEHLAVRDTLVGAWASFAATGDPGWPVYVPDAPGNSRAIGGTRREGDQRVTEPPADGATALWPV</sequence>
<gene>
    <name evidence="3" type="ORF">O4U47_03830</name>
</gene>
<organism evidence="3 4">
    <name type="scientific">Nocardiopsis suaedae</name>
    <dbReference type="NCBI Taxonomy" id="3018444"/>
    <lineage>
        <taxon>Bacteria</taxon>
        <taxon>Bacillati</taxon>
        <taxon>Actinomycetota</taxon>
        <taxon>Actinomycetes</taxon>
        <taxon>Streptosporangiales</taxon>
        <taxon>Nocardiopsidaceae</taxon>
        <taxon>Nocardiopsis</taxon>
    </lineage>
</organism>
<dbReference type="InterPro" id="IPR038765">
    <property type="entry name" value="Papain-like_cys_pep_sf"/>
</dbReference>
<evidence type="ECO:0000256" key="2">
    <source>
        <dbReference type="SAM" id="MobiDB-lite"/>
    </source>
</evidence>
<accession>A0ABT4TH86</accession>
<protein>
    <submittedName>
        <fullName evidence="3">Arylamine N-acetyltransferase</fullName>
    </submittedName>
</protein>
<keyword evidence="4" id="KW-1185">Reference proteome</keyword>
<dbReference type="RefSeq" id="WP_270676118.1">
    <property type="nucleotide sequence ID" value="NZ_JAQFWP010000004.1"/>
</dbReference>